<dbReference type="GO" id="GO:0055085">
    <property type="term" value="P:transmembrane transport"/>
    <property type="evidence" value="ECO:0007669"/>
    <property type="project" value="InterPro"/>
</dbReference>
<evidence type="ECO:0000256" key="7">
    <source>
        <dbReference type="ARBA" id="ARBA00022989"/>
    </source>
</evidence>
<evidence type="ECO:0000256" key="9">
    <source>
        <dbReference type="SAM" id="Phobius"/>
    </source>
</evidence>
<dbReference type="AlphaFoldDB" id="A0A1W1C3N4"/>
<dbReference type="Pfam" id="PF03116">
    <property type="entry name" value="NQR2_RnfD_RnfE"/>
    <property type="match status" value="1"/>
</dbReference>
<evidence type="ECO:0000256" key="4">
    <source>
        <dbReference type="ARBA" id="ARBA00022643"/>
    </source>
</evidence>
<keyword evidence="4" id="KW-0288">FMN</keyword>
<feature type="transmembrane region" description="Helical" evidence="9">
    <location>
        <begin position="260"/>
        <end position="280"/>
    </location>
</feature>
<keyword evidence="1" id="KW-0813">Transport</keyword>
<name>A0A1W1C3N4_9ZZZZ</name>
<keyword evidence="3" id="KW-0285">Flavoprotein</keyword>
<keyword evidence="8 9" id="KW-0472">Membrane</keyword>
<keyword evidence="2" id="KW-0597">Phosphoprotein</keyword>
<evidence type="ECO:0000256" key="6">
    <source>
        <dbReference type="ARBA" id="ARBA00022967"/>
    </source>
</evidence>
<feature type="transmembrane region" description="Helical" evidence="9">
    <location>
        <begin position="32"/>
        <end position="49"/>
    </location>
</feature>
<organism evidence="10">
    <name type="scientific">hydrothermal vent metagenome</name>
    <dbReference type="NCBI Taxonomy" id="652676"/>
    <lineage>
        <taxon>unclassified sequences</taxon>
        <taxon>metagenomes</taxon>
        <taxon>ecological metagenomes</taxon>
    </lineage>
</organism>
<dbReference type="InterPro" id="IPR004338">
    <property type="entry name" value="NqrB/RnfD"/>
</dbReference>
<reference evidence="10" key="1">
    <citation type="submission" date="2016-10" db="EMBL/GenBank/DDBJ databases">
        <authorList>
            <person name="de Groot N.N."/>
        </authorList>
    </citation>
    <scope>NUCLEOTIDE SEQUENCE</scope>
</reference>
<evidence type="ECO:0000256" key="3">
    <source>
        <dbReference type="ARBA" id="ARBA00022630"/>
    </source>
</evidence>
<evidence type="ECO:0000256" key="2">
    <source>
        <dbReference type="ARBA" id="ARBA00022553"/>
    </source>
</evidence>
<evidence type="ECO:0000313" key="10">
    <source>
        <dbReference type="EMBL" id="SFV60331.1"/>
    </source>
</evidence>
<feature type="transmembrane region" description="Helical" evidence="9">
    <location>
        <begin position="124"/>
        <end position="145"/>
    </location>
</feature>
<feature type="transmembrane region" description="Helical" evidence="9">
    <location>
        <begin position="181"/>
        <end position="199"/>
    </location>
</feature>
<proteinExistence type="predicted"/>
<gene>
    <name evidence="10" type="ORF">MNB_SV-8-1082</name>
</gene>
<feature type="transmembrane region" description="Helical" evidence="9">
    <location>
        <begin position="211"/>
        <end position="229"/>
    </location>
</feature>
<keyword evidence="6" id="KW-1278">Translocase</keyword>
<feature type="transmembrane region" description="Helical" evidence="9">
    <location>
        <begin position="236"/>
        <end position="254"/>
    </location>
</feature>
<evidence type="ECO:0000256" key="1">
    <source>
        <dbReference type="ARBA" id="ARBA00022448"/>
    </source>
</evidence>
<dbReference type="PANTHER" id="PTHR30578:SF0">
    <property type="entry name" value="ION-TRANSLOCATING OXIDOREDUCTASE COMPLEX SUBUNIT D"/>
    <property type="match status" value="1"/>
</dbReference>
<dbReference type="EMBL" id="FPHD01000055">
    <property type="protein sequence ID" value="SFV60331.1"/>
    <property type="molecule type" value="Genomic_DNA"/>
</dbReference>
<dbReference type="GO" id="GO:0005886">
    <property type="term" value="C:plasma membrane"/>
    <property type="evidence" value="ECO:0007669"/>
    <property type="project" value="TreeGrafter"/>
</dbReference>
<evidence type="ECO:0000256" key="5">
    <source>
        <dbReference type="ARBA" id="ARBA00022692"/>
    </source>
</evidence>
<evidence type="ECO:0000256" key="8">
    <source>
        <dbReference type="ARBA" id="ARBA00023136"/>
    </source>
</evidence>
<sequence>MIHPQLQQLINLGLLLLLGKYAAHIYLPWEHILLVLFATILIEHLILYVKEKKITFFSFSSLSTAIGVMLMMVTPHVWITILLIAFGLFQKHFLTWKGEHFFNPSNFALMTGLLFFYDDAHIVLGQLGDSVWLGIVVSLLAASILYRVDRWVIPVSFSVMYLLLQYFFLVKSDPVLIMEIVYYRFYSVSFIVFILFMLTDPKTTPKMHWQQLLFTALIALGATLLDYYNGFRVQHLFMALFASAAMVPLCVHWQDVDQRKILIGMSSAMLLLALSAIIYIEMQPPYYFEMNG</sequence>
<protein>
    <submittedName>
        <fullName evidence="10">Uncharacterized protein</fullName>
    </submittedName>
</protein>
<keyword evidence="5 9" id="KW-0812">Transmembrane</keyword>
<accession>A0A1W1C3N4</accession>
<feature type="transmembrane region" description="Helical" evidence="9">
    <location>
        <begin position="61"/>
        <end position="89"/>
    </location>
</feature>
<keyword evidence="7 9" id="KW-1133">Transmembrane helix</keyword>
<dbReference type="PANTHER" id="PTHR30578">
    <property type="entry name" value="ELECTRON TRANSPORT COMPLEX PROTEIN RNFD"/>
    <property type="match status" value="1"/>
</dbReference>
<feature type="transmembrane region" description="Helical" evidence="9">
    <location>
        <begin position="151"/>
        <end position="169"/>
    </location>
</feature>